<feature type="domain" description="Ribosomal RNA small subunit methyltransferase E PUA-like" evidence="14">
    <location>
        <begin position="20"/>
        <end position="66"/>
    </location>
</feature>
<dbReference type="SUPFAM" id="SSF88697">
    <property type="entry name" value="PUA domain-like"/>
    <property type="match status" value="1"/>
</dbReference>
<dbReference type="RefSeq" id="WP_147151086.1">
    <property type="nucleotide sequence ID" value="NZ_BKAJ01000070.1"/>
</dbReference>
<evidence type="ECO:0000256" key="9">
    <source>
        <dbReference type="ARBA" id="ARBA00022691"/>
    </source>
</evidence>
<dbReference type="PIRSF" id="PIRSF015601">
    <property type="entry name" value="MTase_slr0722"/>
    <property type="match status" value="1"/>
</dbReference>
<evidence type="ECO:0000259" key="14">
    <source>
        <dbReference type="Pfam" id="PF20260"/>
    </source>
</evidence>
<dbReference type="NCBIfam" id="TIGR00046">
    <property type="entry name" value="RsmE family RNA methyltransferase"/>
    <property type="match status" value="1"/>
</dbReference>
<dbReference type="CDD" id="cd18084">
    <property type="entry name" value="RsmE-like"/>
    <property type="match status" value="1"/>
</dbReference>
<evidence type="ECO:0000313" key="16">
    <source>
        <dbReference type="Proteomes" id="UP000321058"/>
    </source>
</evidence>
<evidence type="ECO:0000313" key="15">
    <source>
        <dbReference type="EMBL" id="GEP56801.1"/>
    </source>
</evidence>
<dbReference type="InterPro" id="IPR006700">
    <property type="entry name" value="RsmE"/>
</dbReference>
<dbReference type="GO" id="GO:0070042">
    <property type="term" value="F:rRNA (uridine-N3-)-methyltransferase activity"/>
    <property type="evidence" value="ECO:0007669"/>
    <property type="project" value="TreeGrafter"/>
</dbReference>
<evidence type="ECO:0000256" key="6">
    <source>
        <dbReference type="ARBA" id="ARBA00022552"/>
    </source>
</evidence>
<evidence type="ECO:0000256" key="2">
    <source>
        <dbReference type="ARBA" id="ARBA00005528"/>
    </source>
</evidence>
<keyword evidence="9 12" id="KW-0949">S-adenosyl-L-methionine</keyword>
<dbReference type="EC" id="2.1.1.193" evidence="3 12"/>
<organism evidence="15 16">
    <name type="scientific">Reyranella soli</name>
    <dbReference type="NCBI Taxonomy" id="1230389"/>
    <lineage>
        <taxon>Bacteria</taxon>
        <taxon>Pseudomonadati</taxon>
        <taxon>Pseudomonadota</taxon>
        <taxon>Alphaproteobacteria</taxon>
        <taxon>Hyphomicrobiales</taxon>
        <taxon>Reyranellaceae</taxon>
        <taxon>Reyranella</taxon>
    </lineage>
</organism>
<dbReference type="InterPro" id="IPR015947">
    <property type="entry name" value="PUA-like_sf"/>
</dbReference>
<comment type="function">
    <text evidence="10 12">Specifically methylates the N3 position of the uracil ring of uridine 1498 (m3U1498) in 16S rRNA. Acts on the fully assembled 30S ribosomal subunit.</text>
</comment>
<keyword evidence="6 12" id="KW-0698">rRNA processing</keyword>
<comment type="similarity">
    <text evidence="2 12">Belongs to the RNA methyltransferase RsmE family.</text>
</comment>
<dbReference type="InterPro" id="IPR029026">
    <property type="entry name" value="tRNA_m1G_MTases_N"/>
</dbReference>
<evidence type="ECO:0000256" key="1">
    <source>
        <dbReference type="ARBA" id="ARBA00004496"/>
    </source>
</evidence>
<dbReference type="SUPFAM" id="SSF75217">
    <property type="entry name" value="alpha/beta knot"/>
    <property type="match status" value="1"/>
</dbReference>
<keyword evidence="16" id="KW-1185">Reference proteome</keyword>
<keyword evidence="8 12" id="KW-0808">Transferase</keyword>
<dbReference type="Proteomes" id="UP000321058">
    <property type="component" value="Unassembled WGS sequence"/>
</dbReference>
<comment type="catalytic activity">
    <reaction evidence="11 12">
        <text>uridine(1498) in 16S rRNA + S-adenosyl-L-methionine = N(3)-methyluridine(1498) in 16S rRNA + S-adenosyl-L-homocysteine + H(+)</text>
        <dbReference type="Rhea" id="RHEA:42920"/>
        <dbReference type="Rhea" id="RHEA-COMP:10283"/>
        <dbReference type="Rhea" id="RHEA-COMP:10284"/>
        <dbReference type="ChEBI" id="CHEBI:15378"/>
        <dbReference type="ChEBI" id="CHEBI:57856"/>
        <dbReference type="ChEBI" id="CHEBI:59789"/>
        <dbReference type="ChEBI" id="CHEBI:65315"/>
        <dbReference type="ChEBI" id="CHEBI:74502"/>
        <dbReference type="EC" id="2.1.1.193"/>
    </reaction>
</comment>
<dbReference type="GO" id="GO:0005737">
    <property type="term" value="C:cytoplasm"/>
    <property type="evidence" value="ECO:0007669"/>
    <property type="project" value="UniProtKB-SubCell"/>
</dbReference>
<proteinExistence type="inferred from homology"/>
<dbReference type="Pfam" id="PF04452">
    <property type="entry name" value="Methyltrans_RNA"/>
    <property type="match status" value="1"/>
</dbReference>
<evidence type="ECO:0000256" key="12">
    <source>
        <dbReference type="PIRNR" id="PIRNR015601"/>
    </source>
</evidence>
<dbReference type="AlphaFoldDB" id="A0A512NCW9"/>
<feature type="domain" description="Ribosomal RNA small subunit methyltransferase E methyltransferase" evidence="13">
    <location>
        <begin position="77"/>
        <end position="238"/>
    </location>
</feature>
<dbReference type="PANTHER" id="PTHR30027:SF3">
    <property type="entry name" value="16S RRNA (URACIL(1498)-N(3))-METHYLTRANSFERASE"/>
    <property type="match status" value="1"/>
</dbReference>
<keyword evidence="5 12" id="KW-0963">Cytoplasm</keyword>
<dbReference type="OrthoDB" id="9815641at2"/>
<dbReference type="NCBIfam" id="NF008696">
    <property type="entry name" value="PRK11713.3-5"/>
    <property type="match status" value="1"/>
</dbReference>
<dbReference type="InterPro" id="IPR046886">
    <property type="entry name" value="RsmE_MTase_dom"/>
</dbReference>
<reference evidence="15 16" key="1">
    <citation type="submission" date="2019-07" db="EMBL/GenBank/DDBJ databases">
        <title>Whole genome shotgun sequence of Reyranella soli NBRC 108950.</title>
        <authorList>
            <person name="Hosoyama A."/>
            <person name="Uohara A."/>
            <person name="Ohji S."/>
            <person name="Ichikawa N."/>
        </authorList>
    </citation>
    <scope>NUCLEOTIDE SEQUENCE [LARGE SCALE GENOMIC DNA]</scope>
    <source>
        <strain evidence="15 16">NBRC 108950</strain>
    </source>
</reference>
<dbReference type="PANTHER" id="PTHR30027">
    <property type="entry name" value="RIBOSOMAL RNA SMALL SUBUNIT METHYLTRANSFERASE E"/>
    <property type="match status" value="1"/>
</dbReference>
<dbReference type="GO" id="GO:0070475">
    <property type="term" value="P:rRNA base methylation"/>
    <property type="evidence" value="ECO:0007669"/>
    <property type="project" value="TreeGrafter"/>
</dbReference>
<evidence type="ECO:0000256" key="3">
    <source>
        <dbReference type="ARBA" id="ARBA00012328"/>
    </source>
</evidence>
<evidence type="ECO:0000256" key="8">
    <source>
        <dbReference type="ARBA" id="ARBA00022679"/>
    </source>
</evidence>
<comment type="caution">
    <text evidence="15">The sequence shown here is derived from an EMBL/GenBank/DDBJ whole genome shotgun (WGS) entry which is preliminary data.</text>
</comment>
<comment type="subcellular location">
    <subcellularLocation>
        <location evidence="1 12">Cytoplasm</location>
    </subcellularLocation>
</comment>
<name>A0A512NCW9_9HYPH</name>
<evidence type="ECO:0000256" key="7">
    <source>
        <dbReference type="ARBA" id="ARBA00022603"/>
    </source>
</evidence>
<dbReference type="Gene3D" id="3.40.1280.10">
    <property type="match status" value="1"/>
</dbReference>
<dbReference type="InterPro" id="IPR029028">
    <property type="entry name" value="Alpha/beta_knot_MTases"/>
</dbReference>
<dbReference type="Pfam" id="PF20260">
    <property type="entry name" value="PUA_4"/>
    <property type="match status" value="1"/>
</dbReference>
<protein>
    <recommendedName>
        <fullName evidence="4 12">Ribosomal RNA small subunit methyltransferase E</fullName>
        <ecNumber evidence="3 12">2.1.1.193</ecNumber>
    </recommendedName>
</protein>
<keyword evidence="7 12" id="KW-0489">Methyltransferase</keyword>
<dbReference type="Gene3D" id="2.40.240.20">
    <property type="entry name" value="Hypothetical PUA domain-like, domain 1"/>
    <property type="match status" value="1"/>
</dbReference>
<evidence type="ECO:0000256" key="10">
    <source>
        <dbReference type="ARBA" id="ARBA00025699"/>
    </source>
</evidence>
<dbReference type="EMBL" id="BKAJ01000070">
    <property type="protein sequence ID" value="GEP56801.1"/>
    <property type="molecule type" value="Genomic_DNA"/>
</dbReference>
<sequence length="262" mass="28615">MSLSRLFVAADLAVGVEAPLDEAQVHYLRHVMRRPDGAPLLLFNGRDGEWRGTLEGRGKKAAVAQVTERTREQSVEPDIWLCFAPLKRARIDYVAEKATELGVAVLQPILTHHTIVDRVNVERLRANAVEAAEQTERLSVPEVRVPLALGRLLDGWPTERRLLVCDETGGGPPIAQALAGLDETARAAPWAIVIGPEGGFDAAELASLRRIKDVMAVGLGPRILRADTAALAALACWQALVGDWQRPTPRLHADYRTSRTVV</sequence>
<evidence type="ECO:0000256" key="5">
    <source>
        <dbReference type="ARBA" id="ARBA00022490"/>
    </source>
</evidence>
<dbReference type="InterPro" id="IPR046887">
    <property type="entry name" value="RsmE_PUA-like"/>
</dbReference>
<accession>A0A512NCW9</accession>
<gene>
    <name evidence="15" type="ORF">RSO01_39670</name>
</gene>
<evidence type="ECO:0000256" key="4">
    <source>
        <dbReference type="ARBA" id="ARBA00013673"/>
    </source>
</evidence>
<evidence type="ECO:0000256" key="11">
    <source>
        <dbReference type="ARBA" id="ARBA00047944"/>
    </source>
</evidence>
<evidence type="ECO:0000259" key="13">
    <source>
        <dbReference type="Pfam" id="PF04452"/>
    </source>
</evidence>